<name>A0A4R6WQH2_9PROT</name>
<evidence type="ECO:0000256" key="2">
    <source>
        <dbReference type="SAM" id="Phobius"/>
    </source>
</evidence>
<dbReference type="Proteomes" id="UP000295783">
    <property type="component" value="Unassembled WGS sequence"/>
</dbReference>
<feature type="coiled-coil region" evidence="1">
    <location>
        <begin position="150"/>
        <end position="177"/>
    </location>
</feature>
<keyword evidence="1" id="KW-0175">Coiled coil</keyword>
<feature type="transmembrane region" description="Helical" evidence="2">
    <location>
        <begin position="75"/>
        <end position="95"/>
    </location>
</feature>
<keyword evidence="2" id="KW-1133">Transmembrane helix</keyword>
<keyword evidence="2" id="KW-0472">Membrane</keyword>
<accession>A0A4R6WQH2</accession>
<proteinExistence type="predicted"/>
<comment type="caution">
    <text evidence="3">The sequence shown here is derived from an EMBL/GenBank/DDBJ whole genome shotgun (WGS) entry which is preliminary data.</text>
</comment>
<evidence type="ECO:0000313" key="3">
    <source>
        <dbReference type="EMBL" id="TDQ82016.1"/>
    </source>
</evidence>
<reference evidence="3 4" key="1">
    <citation type="submission" date="2019-03" db="EMBL/GenBank/DDBJ databases">
        <title>Genomic Encyclopedia of Type Strains, Phase III (KMG-III): the genomes of soil and plant-associated and newly described type strains.</title>
        <authorList>
            <person name="Whitman W."/>
        </authorList>
    </citation>
    <scope>NUCLEOTIDE SEQUENCE [LARGE SCALE GENOMIC DNA]</scope>
    <source>
        <strain evidence="3 4">CGMCC 1.7660</strain>
    </source>
</reference>
<sequence>MKLVRAFFIFWSLLFFTTVSFLVTAKAQVADESNMSSTEGLSVDKQNTSSIENDALIQQWFAILGQSNDRMIATVYWALGVVAGTMVALVGYSWFTNYRVYERDKQALSSVLLAEVQSKAAEIRGDLQKLHEIHMAAIDSAITNSVEGKIASVSKELQEIQKRVASLRDRNSKLEKEMLLKITEFEVFLWEQRDVPANVLTTSMEVVSHALEIGYIWNAERALKKIEELQTKNQIEPSDFDSEMIAILDKLPRELSPYKERITGRLRQV</sequence>
<dbReference type="AlphaFoldDB" id="A0A4R6WQH2"/>
<keyword evidence="2" id="KW-0812">Transmembrane</keyword>
<organism evidence="3 4">
    <name type="scientific">Dongia mobilis</name>
    <dbReference type="NCBI Taxonomy" id="578943"/>
    <lineage>
        <taxon>Bacteria</taxon>
        <taxon>Pseudomonadati</taxon>
        <taxon>Pseudomonadota</taxon>
        <taxon>Alphaproteobacteria</taxon>
        <taxon>Rhodospirillales</taxon>
        <taxon>Dongiaceae</taxon>
        <taxon>Dongia</taxon>
    </lineage>
</organism>
<protein>
    <submittedName>
        <fullName evidence="3">Uncharacterized protein</fullName>
    </submittedName>
</protein>
<evidence type="ECO:0000313" key="4">
    <source>
        <dbReference type="Proteomes" id="UP000295783"/>
    </source>
</evidence>
<dbReference type="OrthoDB" id="9256222at2"/>
<evidence type="ECO:0000256" key="1">
    <source>
        <dbReference type="SAM" id="Coils"/>
    </source>
</evidence>
<keyword evidence="4" id="KW-1185">Reference proteome</keyword>
<dbReference type="EMBL" id="SNYW01000008">
    <property type="protein sequence ID" value="TDQ82016.1"/>
    <property type="molecule type" value="Genomic_DNA"/>
</dbReference>
<gene>
    <name evidence="3" type="ORF">A8950_1836</name>
</gene>
<dbReference type="RefSeq" id="WP_133613337.1">
    <property type="nucleotide sequence ID" value="NZ_SNYW01000008.1"/>
</dbReference>